<dbReference type="Gene3D" id="3.30.460.10">
    <property type="entry name" value="Beta Polymerase, domain 2"/>
    <property type="match status" value="1"/>
</dbReference>
<evidence type="ECO:0000313" key="1">
    <source>
        <dbReference type="EMBL" id="TQM62899.1"/>
    </source>
</evidence>
<keyword evidence="1" id="KW-0808">Transferase</keyword>
<dbReference type="GO" id="GO:0016740">
    <property type="term" value="F:transferase activity"/>
    <property type="evidence" value="ECO:0007669"/>
    <property type="project" value="UniProtKB-KW"/>
</dbReference>
<gene>
    <name evidence="1" type="ORF">FBY41_2944</name>
</gene>
<protein>
    <submittedName>
        <fullName evidence="1">GrpB-like predicted nucleotidyltransferase (UPF0157 family)</fullName>
    </submittedName>
</protein>
<dbReference type="RefSeq" id="WP_141844917.1">
    <property type="nucleotide sequence ID" value="NZ_VFPM01000002.1"/>
</dbReference>
<dbReference type="Proteomes" id="UP000316747">
    <property type="component" value="Unassembled WGS sequence"/>
</dbReference>
<reference evidence="1 2" key="1">
    <citation type="submission" date="2019-06" db="EMBL/GenBank/DDBJ databases">
        <title>Genome sequencing of plant associated microbes to promote plant fitness in Sorghum bicolor and Oryza sativa.</title>
        <authorList>
            <person name="Coleman-Derr D."/>
        </authorList>
    </citation>
    <scope>NUCLEOTIDE SEQUENCE [LARGE SCALE GENOMIC DNA]</scope>
    <source>
        <strain evidence="1 2">KV-663</strain>
    </source>
</reference>
<dbReference type="InterPro" id="IPR043519">
    <property type="entry name" value="NT_sf"/>
</dbReference>
<proteinExistence type="predicted"/>
<dbReference type="PANTHER" id="PTHR34822:SF1">
    <property type="entry name" value="GRPB FAMILY PROTEIN"/>
    <property type="match status" value="1"/>
</dbReference>
<keyword evidence="2" id="KW-1185">Reference proteome</keyword>
<dbReference type="SUPFAM" id="SSF81301">
    <property type="entry name" value="Nucleotidyltransferase"/>
    <property type="match status" value="1"/>
</dbReference>
<dbReference type="PANTHER" id="PTHR34822">
    <property type="entry name" value="GRPB DOMAIN PROTEIN (AFU_ORTHOLOGUE AFUA_1G01530)"/>
    <property type="match status" value="1"/>
</dbReference>
<sequence>MGDRGRYPDARLVAPDPAWPRRYAVLVDALGRALGPDWALEHVGSTSVPGLVAKPVIDIAIRIPPGVSVDDASSLLAPVGWSDAVAVGDHWAVFLLDDGVRLAIGHLFEADRWPEAHVRLFAQWLRRHPADRERYAELKTSLVAAGVWGEGYTDAKVGFVRGVVERARAAHGLPPVSGPL</sequence>
<name>A0A543HX80_9MICO</name>
<dbReference type="AlphaFoldDB" id="A0A543HX80"/>
<dbReference type="Pfam" id="PF04229">
    <property type="entry name" value="GrpB"/>
    <property type="match status" value="1"/>
</dbReference>
<accession>A0A543HX80</accession>
<dbReference type="OrthoDB" id="9799092at2"/>
<dbReference type="EMBL" id="VFPM01000002">
    <property type="protein sequence ID" value="TQM62899.1"/>
    <property type="molecule type" value="Genomic_DNA"/>
</dbReference>
<organism evidence="1 2">
    <name type="scientific">Humibacillus xanthopallidus</name>
    <dbReference type="NCBI Taxonomy" id="412689"/>
    <lineage>
        <taxon>Bacteria</taxon>
        <taxon>Bacillati</taxon>
        <taxon>Actinomycetota</taxon>
        <taxon>Actinomycetes</taxon>
        <taxon>Micrococcales</taxon>
        <taxon>Intrasporangiaceae</taxon>
        <taxon>Humibacillus</taxon>
    </lineage>
</organism>
<evidence type="ECO:0000313" key="2">
    <source>
        <dbReference type="Proteomes" id="UP000316747"/>
    </source>
</evidence>
<comment type="caution">
    <text evidence="1">The sequence shown here is derived from an EMBL/GenBank/DDBJ whole genome shotgun (WGS) entry which is preliminary data.</text>
</comment>
<dbReference type="InterPro" id="IPR007344">
    <property type="entry name" value="GrpB/CoaE"/>
</dbReference>